<keyword evidence="2" id="KW-0489">Methyltransferase</keyword>
<dbReference type="AlphaFoldDB" id="A0A7C3G3D7"/>
<sequence length="312" mass="35969">MINFYTLQLSEIIQKLQMILQQKSPKEIVEFQVPNPDIASSTYNGKRLQISNEVVIYRGYKTWLDLAHILGCRMLTPKPIDEHFILMRYEKLATDSFHASDAKKEEKYGSDSIFSAIHKNEEAGFLHYFTQALQNVKIDERKRVLNLGINSGDEFELIQKVSKNFTNLELVGIDYCASAIESAQEKFQHDSNVTLLQADINKLNDLDLGEFDLIISIGTLQSSNLEYNKLLMSLVQNQLSRKGAMILAWPNCRWQDGEMIYGARMKNYPFSEMSNLYKDVVFAKKYLQQKKFRVTITGKDYIFVTATSIQKN</sequence>
<dbReference type="Pfam" id="PF13847">
    <property type="entry name" value="Methyltransf_31"/>
    <property type="match status" value="1"/>
</dbReference>
<dbReference type="GO" id="GO:0008168">
    <property type="term" value="F:methyltransferase activity"/>
    <property type="evidence" value="ECO:0007669"/>
    <property type="project" value="UniProtKB-KW"/>
</dbReference>
<proteinExistence type="predicted"/>
<dbReference type="CDD" id="cd02440">
    <property type="entry name" value="AdoMet_MTases"/>
    <property type="match status" value="1"/>
</dbReference>
<dbReference type="SUPFAM" id="SSF53335">
    <property type="entry name" value="S-adenosyl-L-methionine-dependent methyltransferases"/>
    <property type="match status" value="1"/>
</dbReference>
<dbReference type="InterPro" id="IPR029063">
    <property type="entry name" value="SAM-dependent_MTases_sf"/>
</dbReference>
<reference evidence="2" key="1">
    <citation type="journal article" date="2020" name="mSystems">
        <title>Genome- and Community-Level Interaction Insights into Carbon Utilization and Element Cycling Functions of Hydrothermarchaeota in Hydrothermal Sediment.</title>
        <authorList>
            <person name="Zhou Z."/>
            <person name="Liu Y."/>
            <person name="Xu W."/>
            <person name="Pan J."/>
            <person name="Luo Z.H."/>
            <person name="Li M."/>
        </authorList>
    </citation>
    <scope>NUCLEOTIDE SEQUENCE [LARGE SCALE GENOMIC DNA]</scope>
    <source>
        <strain evidence="2">HyVt-507</strain>
    </source>
</reference>
<name>A0A7C3G3D7_9BACT</name>
<keyword evidence="2" id="KW-0808">Transferase</keyword>
<protein>
    <submittedName>
        <fullName evidence="2">Methyltransferase domain-containing protein</fullName>
    </submittedName>
</protein>
<gene>
    <name evidence="2" type="ORF">ENJ67_02360</name>
</gene>
<evidence type="ECO:0000259" key="1">
    <source>
        <dbReference type="Pfam" id="PF13847"/>
    </source>
</evidence>
<dbReference type="InterPro" id="IPR025714">
    <property type="entry name" value="Methyltranfer_dom"/>
</dbReference>
<feature type="domain" description="Methyltransferase" evidence="1">
    <location>
        <begin position="140"/>
        <end position="256"/>
    </location>
</feature>
<accession>A0A7C3G3D7</accession>
<organism evidence="2">
    <name type="scientific">Sulfurimonas autotrophica</name>
    <dbReference type="NCBI Taxonomy" id="202747"/>
    <lineage>
        <taxon>Bacteria</taxon>
        <taxon>Pseudomonadati</taxon>
        <taxon>Campylobacterota</taxon>
        <taxon>Epsilonproteobacteria</taxon>
        <taxon>Campylobacterales</taxon>
        <taxon>Sulfurimonadaceae</taxon>
        <taxon>Sulfurimonas</taxon>
    </lineage>
</organism>
<comment type="caution">
    <text evidence="2">The sequence shown here is derived from an EMBL/GenBank/DDBJ whole genome shotgun (WGS) entry which is preliminary data.</text>
</comment>
<dbReference type="Proteomes" id="UP000886390">
    <property type="component" value="Unassembled WGS sequence"/>
</dbReference>
<dbReference type="Gene3D" id="3.40.50.150">
    <property type="entry name" value="Vaccinia Virus protein VP39"/>
    <property type="match status" value="1"/>
</dbReference>
<dbReference type="EMBL" id="DRNH01000124">
    <property type="protein sequence ID" value="HFB53553.1"/>
    <property type="molecule type" value="Genomic_DNA"/>
</dbReference>
<dbReference type="GO" id="GO:0032259">
    <property type="term" value="P:methylation"/>
    <property type="evidence" value="ECO:0007669"/>
    <property type="project" value="UniProtKB-KW"/>
</dbReference>
<evidence type="ECO:0000313" key="2">
    <source>
        <dbReference type="EMBL" id="HFB53553.1"/>
    </source>
</evidence>